<evidence type="ECO:0000313" key="2">
    <source>
        <dbReference type="EMBL" id="MPC72304.1"/>
    </source>
</evidence>
<evidence type="ECO:0000256" key="1">
    <source>
        <dbReference type="SAM" id="MobiDB-lite"/>
    </source>
</evidence>
<feature type="compositionally biased region" description="Low complexity" evidence="1">
    <location>
        <begin position="73"/>
        <end position="82"/>
    </location>
</feature>
<gene>
    <name evidence="2" type="ORF">E2C01_066603</name>
</gene>
<evidence type="ECO:0000313" key="3">
    <source>
        <dbReference type="Proteomes" id="UP000324222"/>
    </source>
</evidence>
<dbReference type="EMBL" id="VSRR010034502">
    <property type="protein sequence ID" value="MPC72304.1"/>
    <property type="molecule type" value="Genomic_DNA"/>
</dbReference>
<protein>
    <submittedName>
        <fullName evidence="2">Uncharacterized protein</fullName>
    </submittedName>
</protein>
<reference evidence="2 3" key="1">
    <citation type="submission" date="2019-05" db="EMBL/GenBank/DDBJ databases">
        <title>Another draft genome of Portunus trituberculatus and its Hox gene families provides insights of decapod evolution.</title>
        <authorList>
            <person name="Jeong J.-H."/>
            <person name="Song I."/>
            <person name="Kim S."/>
            <person name="Choi T."/>
            <person name="Kim D."/>
            <person name="Ryu S."/>
            <person name="Kim W."/>
        </authorList>
    </citation>
    <scope>NUCLEOTIDE SEQUENCE [LARGE SCALE GENOMIC DNA]</scope>
    <source>
        <tissue evidence="2">Muscle</tissue>
    </source>
</reference>
<proteinExistence type="predicted"/>
<keyword evidence="3" id="KW-1185">Reference proteome</keyword>
<feature type="region of interest" description="Disordered" evidence="1">
    <location>
        <begin position="57"/>
        <end position="82"/>
    </location>
</feature>
<comment type="caution">
    <text evidence="2">The sequence shown here is derived from an EMBL/GenBank/DDBJ whole genome shotgun (WGS) entry which is preliminary data.</text>
</comment>
<sequence length="94" mass="10252">MRRGGVGTCRAIPETSNNKSLFFVETSPRGTCAATLYRRCGARQHCPSPLPAHPYSLFHSPSRPLRSPPVPPSLDLSPTHSLSSSSFRFTVLLT</sequence>
<accession>A0A5B7HV47</accession>
<name>A0A5B7HV47_PORTR</name>
<organism evidence="2 3">
    <name type="scientific">Portunus trituberculatus</name>
    <name type="common">Swimming crab</name>
    <name type="synonym">Neptunus trituberculatus</name>
    <dbReference type="NCBI Taxonomy" id="210409"/>
    <lineage>
        <taxon>Eukaryota</taxon>
        <taxon>Metazoa</taxon>
        <taxon>Ecdysozoa</taxon>
        <taxon>Arthropoda</taxon>
        <taxon>Crustacea</taxon>
        <taxon>Multicrustacea</taxon>
        <taxon>Malacostraca</taxon>
        <taxon>Eumalacostraca</taxon>
        <taxon>Eucarida</taxon>
        <taxon>Decapoda</taxon>
        <taxon>Pleocyemata</taxon>
        <taxon>Brachyura</taxon>
        <taxon>Eubrachyura</taxon>
        <taxon>Portunoidea</taxon>
        <taxon>Portunidae</taxon>
        <taxon>Portuninae</taxon>
        <taxon>Portunus</taxon>
    </lineage>
</organism>
<dbReference type="Proteomes" id="UP000324222">
    <property type="component" value="Unassembled WGS sequence"/>
</dbReference>
<dbReference type="AlphaFoldDB" id="A0A5B7HV47"/>